<evidence type="ECO:0000313" key="1">
    <source>
        <dbReference type="EMBL" id="MEC3874466.1"/>
    </source>
</evidence>
<proteinExistence type="predicted"/>
<keyword evidence="2" id="KW-1185">Reference proteome</keyword>
<organism evidence="1 2">
    <name type="scientific">Chryseobacterium salviniae</name>
    <dbReference type="NCBI Taxonomy" id="3101750"/>
    <lineage>
        <taxon>Bacteria</taxon>
        <taxon>Pseudomonadati</taxon>
        <taxon>Bacteroidota</taxon>
        <taxon>Flavobacteriia</taxon>
        <taxon>Flavobacteriales</taxon>
        <taxon>Weeksellaceae</taxon>
        <taxon>Chryseobacterium group</taxon>
        <taxon>Chryseobacterium</taxon>
    </lineage>
</organism>
<gene>
    <name evidence="1" type="ORF">SOP96_01930</name>
</gene>
<accession>A0ABU6HPC7</accession>
<evidence type="ECO:0000313" key="2">
    <source>
        <dbReference type="Proteomes" id="UP001348397"/>
    </source>
</evidence>
<reference evidence="1 2" key="1">
    <citation type="submission" date="2024-01" db="EMBL/GenBank/DDBJ databases">
        <title>Chryseobacterium sp. T9W2-O.</title>
        <authorList>
            <person name="Maltman C."/>
        </authorList>
    </citation>
    <scope>NUCLEOTIDE SEQUENCE [LARGE SCALE GENOMIC DNA]</scope>
    <source>
        <strain evidence="1 2">T9W2-O</strain>
    </source>
</reference>
<comment type="caution">
    <text evidence="1">The sequence shown here is derived from an EMBL/GenBank/DDBJ whole genome shotgun (WGS) entry which is preliminary data.</text>
</comment>
<dbReference type="Proteomes" id="UP001348397">
    <property type="component" value="Unassembled WGS sequence"/>
</dbReference>
<name>A0ABU6HPC7_9FLAO</name>
<evidence type="ECO:0008006" key="3">
    <source>
        <dbReference type="Google" id="ProtNLM"/>
    </source>
</evidence>
<dbReference type="PROSITE" id="PS51257">
    <property type="entry name" value="PROKAR_LIPOPROTEIN"/>
    <property type="match status" value="1"/>
</dbReference>
<dbReference type="RefSeq" id="WP_326319548.1">
    <property type="nucleotide sequence ID" value="NZ_JAYLAA010000010.1"/>
</dbReference>
<dbReference type="EMBL" id="JAYLAA010000010">
    <property type="protein sequence ID" value="MEC3874466.1"/>
    <property type="molecule type" value="Genomic_DNA"/>
</dbReference>
<sequence length="147" mass="17631">MKKYILILVILFLTSCNFNKTYRNREEDKKEAEKITEKYYQLIKENNRQEAFKLFGEKFFDKKYGKINNKKQLNQMIDDINTECGDKISNIQLTIWETFVSVGTNPKSQYVLSYRIERNIQNTQEKFTLEKEDDSIKIVGYDVHFTK</sequence>
<protein>
    <recommendedName>
        <fullName evidence="3">Lipoprotein</fullName>
    </recommendedName>
</protein>